<organism evidence="1 2">
    <name type="scientific">Paramagnetospirillum magnetotacticum MS-1</name>
    <dbReference type="NCBI Taxonomy" id="272627"/>
    <lineage>
        <taxon>Bacteria</taxon>
        <taxon>Pseudomonadati</taxon>
        <taxon>Pseudomonadota</taxon>
        <taxon>Alphaproteobacteria</taxon>
        <taxon>Rhodospirillales</taxon>
        <taxon>Magnetospirillaceae</taxon>
        <taxon>Paramagnetospirillum</taxon>
    </lineage>
</organism>
<dbReference type="EMBL" id="JXSL01000030">
    <property type="protein sequence ID" value="KIL97163.1"/>
    <property type="molecule type" value="Genomic_DNA"/>
</dbReference>
<reference evidence="1 2" key="1">
    <citation type="submission" date="2015-01" db="EMBL/GenBank/DDBJ databases">
        <title>Genome Sequence of Magnetospirillum magnetotacticum Strain MS-1.</title>
        <authorList>
            <person name="Marinov G.K."/>
            <person name="Smalley M.D."/>
            <person name="DeSalvo G."/>
        </authorList>
    </citation>
    <scope>NUCLEOTIDE SEQUENCE [LARGE SCALE GENOMIC DNA]</scope>
    <source>
        <strain evidence="1 2">MS-1</strain>
    </source>
</reference>
<accession>A0A0C2YPY1</accession>
<proteinExistence type="predicted"/>
<dbReference type="AlphaFoldDB" id="A0A0C2YPY1"/>
<dbReference type="Proteomes" id="UP000031971">
    <property type="component" value="Unassembled WGS sequence"/>
</dbReference>
<protein>
    <submittedName>
        <fullName evidence="1">Uncharacterized protein</fullName>
    </submittedName>
</protein>
<keyword evidence="2" id="KW-1185">Reference proteome</keyword>
<sequence>MEMDRLDVLKLIKSGAIQATKGGNGNYLIVGQSLINYLASPTISSSD</sequence>
<evidence type="ECO:0000313" key="2">
    <source>
        <dbReference type="Proteomes" id="UP000031971"/>
    </source>
</evidence>
<evidence type="ECO:0000313" key="1">
    <source>
        <dbReference type="EMBL" id="KIL97163.1"/>
    </source>
</evidence>
<comment type="caution">
    <text evidence="1">The sequence shown here is derived from an EMBL/GenBank/DDBJ whole genome shotgun (WGS) entry which is preliminary data.</text>
</comment>
<name>A0A0C2YPY1_PARME</name>
<gene>
    <name evidence="1" type="ORF">CCC_00224</name>
</gene>